<evidence type="ECO:0000256" key="5">
    <source>
        <dbReference type="ARBA" id="ARBA00022692"/>
    </source>
</evidence>
<keyword evidence="4" id="KW-1003">Cell membrane</keyword>
<comment type="similarity">
    <text evidence="2">Belongs to the CorA metal ion transporter (MIT) (TC 1.A.35) family.</text>
</comment>
<dbReference type="SUPFAM" id="SSF144083">
    <property type="entry name" value="Magnesium transport protein CorA, transmembrane region"/>
    <property type="match status" value="1"/>
</dbReference>
<dbReference type="GO" id="GO:0050897">
    <property type="term" value="F:cobalt ion binding"/>
    <property type="evidence" value="ECO:0007669"/>
    <property type="project" value="TreeGrafter"/>
</dbReference>
<dbReference type="CDD" id="cd12830">
    <property type="entry name" value="MtCorA-like"/>
    <property type="match status" value="1"/>
</dbReference>
<evidence type="ECO:0000313" key="13">
    <source>
        <dbReference type="EMBL" id="GEO93898.1"/>
    </source>
</evidence>
<reference evidence="13 14" key="1">
    <citation type="submission" date="2019-07" db="EMBL/GenBank/DDBJ databases">
        <title>Whole genome shotgun sequence of Kocuria turfanensis NBRC 107627.</title>
        <authorList>
            <person name="Hosoyama A."/>
            <person name="Uohara A."/>
            <person name="Ohji S."/>
            <person name="Ichikawa N."/>
        </authorList>
    </citation>
    <scope>NUCLEOTIDE SEQUENCE [LARGE SCALE GENOMIC DNA]</scope>
    <source>
        <strain evidence="13 14">NBRC 107627</strain>
    </source>
</reference>
<proteinExistence type="inferred from homology"/>
<dbReference type="Pfam" id="PF01544">
    <property type="entry name" value="CorA"/>
    <property type="match status" value="1"/>
</dbReference>
<evidence type="ECO:0000256" key="1">
    <source>
        <dbReference type="ARBA" id="ARBA00004651"/>
    </source>
</evidence>
<dbReference type="Gene3D" id="3.30.460.20">
    <property type="entry name" value="CorA soluble domain-like"/>
    <property type="match status" value="1"/>
</dbReference>
<accession>A0A512I873</accession>
<protein>
    <submittedName>
        <fullName evidence="13">Magnesium transport protein CorA</fullName>
    </submittedName>
</protein>
<evidence type="ECO:0000256" key="9">
    <source>
        <dbReference type="ARBA" id="ARBA00023136"/>
    </source>
</evidence>
<organism evidence="13 14">
    <name type="scientific">Kocuria turfanensis</name>
    <dbReference type="NCBI Taxonomy" id="388357"/>
    <lineage>
        <taxon>Bacteria</taxon>
        <taxon>Bacillati</taxon>
        <taxon>Actinomycetota</taxon>
        <taxon>Actinomycetes</taxon>
        <taxon>Micrococcales</taxon>
        <taxon>Micrococcaceae</taxon>
        <taxon>Kocuria</taxon>
    </lineage>
</organism>
<dbReference type="AlphaFoldDB" id="A0A512I873"/>
<dbReference type="InterPro" id="IPR045861">
    <property type="entry name" value="CorA_cytoplasmic_dom"/>
</dbReference>
<dbReference type="GO" id="GO:0005886">
    <property type="term" value="C:plasma membrane"/>
    <property type="evidence" value="ECO:0007669"/>
    <property type="project" value="UniProtKB-SubCell"/>
</dbReference>
<keyword evidence="6" id="KW-0460">Magnesium</keyword>
<evidence type="ECO:0000256" key="11">
    <source>
        <dbReference type="ARBA" id="ARBA00045497"/>
    </source>
</evidence>
<keyword evidence="14" id="KW-1185">Reference proteome</keyword>
<keyword evidence="7 12" id="KW-1133">Transmembrane helix</keyword>
<evidence type="ECO:0000256" key="4">
    <source>
        <dbReference type="ARBA" id="ARBA00022475"/>
    </source>
</evidence>
<feature type="transmembrane region" description="Helical" evidence="12">
    <location>
        <begin position="290"/>
        <end position="309"/>
    </location>
</feature>
<dbReference type="InterPro" id="IPR045863">
    <property type="entry name" value="CorA_TM1_TM2"/>
</dbReference>
<dbReference type="InterPro" id="IPR002523">
    <property type="entry name" value="MgTranspt_CorA/ZnTranspt_ZntB"/>
</dbReference>
<dbReference type="FunFam" id="1.20.58.340:FF:000004">
    <property type="entry name" value="Magnesium transport protein CorA"/>
    <property type="match status" value="1"/>
</dbReference>
<evidence type="ECO:0000256" key="3">
    <source>
        <dbReference type="ARBA" id="ARBA00022448"/>
    </source>
</evidence>
<dbReference type="SUPFAM" id="SSF143865">
    <property type="entry name" value="CorA soluble domain-like"/>
    <property type="match status" value="1"/>
</dbReference>
<evidence type="ECO:0000256" key="12">
    <source>
        <dbReference type="SAM" id="Phobius"/>
    </source>
</evidence>
<dbReference type="EMBL" id="BJZS01000002">
    <property type="protein sequence ID" value="GEO93898.1"/>
    <property type="molecule type" value="Genomic_DNA"/>
</dbReference>
<comment type="function">
    <text evidence="11">Mediates influx of magnesium ions. Alternates between open and closed states. Activated by low cytoplasmic Mg(2+) levels. Inactive when cytoplasmic Mg(2+) levels are high.</text>
</comment>
<evidence type="ECO:0000313" key="14">
    <source>
        <dbReference type="Proteomes" id="UP000321103"/>
    </source>
</evidence>
<evidence type="ECO:0000256" key="6">
    <source>
        <dbReference type="ARBA" id="ARBA00022842"/>
    </source>
</evidence>
<keyword evidence="5 12" id="KW-0812">Transmembrane</keyword>
<dbReference type="Proteomes" id="UP000321103">
    <property type="component" value="Unassembled WGS sequence"/>
</dbReference>
<dbReference type="STRING" id="388357.GCA_001580365_01070"/>
<gene>
    <name evidence="13" type="primary">corA_1</name>
    <name evidence="13" type="ORF">KTU01_00210</name>
</gene>
<keyword evidence="3" id="KW-0813">Transport</keyword>
<evidence type="ECO:0000256" key="7">
    <source>
        <dbReference type="ARBA" id="ARBA00022989"/>
    </source>
</evidence>
<evidence type="ECO:0000256" key="2">
    <source>
        <dbReference type="ARBA" id="ARBA00009765"/>
    </source>
</evidence>
<dbReference type="GO" id="GO:0015087">
    <property type="term" value="F:cobalt ion transmembrane transporter activity"/>
    <property type="evidence" value="ECO:0007669"/>
    <property type="project" value="TreeGrafter"/>
</dbReference>
<sequence>MGRVSIVDNAVYRDGQRIASPATLEETYRLLARLRAEDPRCTEPGGHCVLAWIGLHSPSEEELDSLARHFGLHELAMEDVRQAEQRPKLDRYGRTLFTVLRPAVYQDATETVDFGEIHIFTGPDFVITVRRSEHGRVGRVRARVEAEPRLLATGPEAVLYAVLDQTVDDYYPVVQGLENDIDEISDALFSGSGDGLVSQRIYQLTREVSAFHRAVAPLEMELRRFLEELDDAALELRHSLRDVLDHLIFVNNKVEAFQSSLTNALMLDSTQLAARQNEAAIEQNEQMKRISSWAAILFAPSIIGSVYGMNFRFMPELSWVWGYPMALGLMLVTGVVLYVVFRLKRWL</sequence>
<evidence type="ECO:0000256" key="8">
    <source>
        <dbReference type="ARBA" id="ARBA00023065"/>
    </source>
</evidence>
<comment type="caution">
    <text evidence="13">The sequence shown here is derived from an EMBL/GenBank/DDBJ whole genome shotgun (WGS) entry which is preliminary data.</text>
</comment>
<dbReference type="GO" id="GO:0000287">
    <property type="term" value="F:magnesium ion binding"/>
    <property type="evidence" value="ECO:0007669"/>
    <property type="project" value="TreeGrafter"/>
</dbReference>
<dbReference type="PANTHER" id="PTHR46494:SF1">
    <property type="entry name" value="CORA FAMILY METAL ION TRANSPORTER (EUROFUNG)"/>
    <property type="match status" value="1"/>
</dbReference>
<dbReference type="GO" id="GO:0015095">
    <property type="term" value="F:magnesium ion transmembrane transporter activity"/>
    <property type="evidence" value="ECO:0007669"/>
    <property type="project" value="TreeGrafter"/>
</dbReference>
<keyword evidence="8" id="KW-0406">Ion transport</keyword>
<keyword evidence="9 12" id="KW-0472">Membrane</keyword>
<feature type="transmembrane region" description="Helical" evidence="12">
    <location>
        <begin position="321"/>
        <end position="341"/>
    </location>
</feature>
<comment type="catalytic activity">
    <reaction evidence="10">
        <text>Mg(2+)(in) = Mg(2+)(out)</text>
        <dbReference type="Rhea" id="RHEA:29827"/>
        <dbReference type="ChEBI" id="CHEBI:18420"/>
    </reaction>
</comment>
<dbReference type="Gene3D" id="1.20.58.340">
    <property type="entry name" value="Magnesium transport protein CorA, transmembrane region"/>
    <property type="match status" value="2"/>
</dbReference>
<comment type="subcellular location">
    <subcellularLocation>
        <location evidence="1">Cell membrane</location>
        <topology evidence="1">Multi-pass membrane protein</topology>
    </subcellularLocation>
</comment>
<name>A0A512I873_9MICC</name>
<dbReference type="PANTHER" id="PTHR46494">
    <property type="entry name" value="CORA FAMILY METAL ION TRANSPORTER (EUROFUNG)"/>
    <property type="match status" value="1"/>
</dbReference>
<evidence type="ECO:0000256" key="10">
    <source>
        <dbReference type="ARBA" id="ARBA00034269"/>
    </source>
</evidence>